<dbReference type="Proteomes" id="UP000270185">
    <property type="component" value="Chromosome"/>
</dbReference>
<evidence type="ECO:0000313" key="2">
    <source>
        <dbReference type="Proteomes" id="UP000270185"/>
    </source>
</evidence>
<dbReference type="EMBL" id="CP034159">
    <property type="protein sequence ID" value="AZI34316.1"/>
    <property type="molecule type" value="Genomic_DNA"/>
</dbReference>
<sequence length="151" mass="17399">MKVFIIILISAQILSCEKKQFANEINFKTEKKVKELRILDAGGPEYPPFILLKIEKKKAVKYQYDEKLLLKDSTVVSGEKHNKYVHLIQKIPREFISGSGGNFSSPVDNSGLLFVIQFDDNSINQWGIFNDDFQYSAEIQNFTNETYLLIE</sequence>
<dbReference type="KEGG" id="ccas:EIB73_14520"/>
<gene>
    <name evidence="1" type="ORF">EIB73_14520</name>
</gene>
<accession>A0A3G8Y189</accession>
<name>A0A3G8Y189_9FLAO</name>
<keyword evidence="2" id="KW-1185">Reference proteome</keyword>
<evidence type="ECO:0000313" key="1">
    <source>
        <dbReference type="EMBL" id="AZI34316.1"/>
    </source>
</evidence>
<organism evidence="1 2">
    <name type="scientific">Kaistella carnis</name>
    <dbReference type="NCBI Taxonomy" id="1241979"/>
    <lineage>
        <taxon>Bacteria</taxon>
        <taxon>Pseudomonadati</taxon>
        <taxon>Bacteroidota</taxon>
        <taxon>Flavobacteriia</taxon>
        <taxon>Flavobacteriales</taxon>
        <taxon>Weeksellaceae</taxon>
        <taxon>Chryseobacterium group</taxon>
        <taxon>Kaistella</taxon>
    </lineage>
</organism>
<dbReference type="RefSeq" id="WP_125025952.1">
    <property type="nucleotide sequence ID" value="NZ_CP034159.1"/>
</dbReference>
<protein>
    <submittedName>
        <fullName evidence="1">Uncharacterized protein</fullName>
    </submittedName>
</protein>
<dbReference type="AlphaFoldDB" id="A0A3G8Y189"/>
<reference evidence="2" key="1">
    <citation type="submission" date="2018-11" db="EMBL/GenBank/DDBJ databases">
        <title>Proposal to divide the Flavobacteriaceae and reorganize its genera based on Amino Acid Identity values calculated from whole genome sequences.</title>
        <authorList>
            <person name="Nicholson A.C."/>
            <person name="Gulvik C.A."/>
            <person name="Whitney A.M."/>
            <person name="Humrighouse B.W."/>
            <person name="Bell M."/>
            <person name="Holmes B."/>
            <person name="Steigerwalt A.G."/>
            <person name="Villarma A."/>
            <person name="Sheth M."/>
            <person name="Batra D."/>
            <person name="Pryor J."/>
            <person name="Bernardet J.-F."/>
            <person name="Hugo C."/>
            <person name="Kampfer P."/>
            <person name="Newman J.D."/>
            <person name="McQuiston J.R."/>
        </authorList>
    </citation>
    <scope>NUCLEOTIDE SEQUENCE [LARGE SCALE GENOMIC DNA]</scope>
    <source>
        <strain evidence="2">G0081</strain>
    </source>
</reference>
<proteinExistence type="predicted"/>